<dbReference type="GO" id="GO:0008188">
    <property type="term" value="F:neuropeptide receptor activity"/>
    <property type="evidence" value="ECO:0007669"/>
    <property type="project" value="TreeGrafter"/>
</dbReference>
<dbReference type="SUPFAM" id="SSF81321">
    <property type="entry name" value="Family A G protein-coupled receptor-like"/>
    <property type="match status" value="1"/>
</dbReference>
<dbReference type="Proteomes" id="UP000261540">
    <property type="component" value="Unplaced"/>
</dbReference>
<dbReference type="GeneTree" id="ENSGT00940000164891"/>
<evidence type="ECO:0000313" key="14">
    <source>
        <dbReference type="Ensembl" id="ENSPKIP00000000116.1"/>
    </source>
</evidence>
<name>A0A3B3Q3Y0_9TELE</name>
<keyword evidence="5 11" id="KW-0297">G-protein coupled receptor</keyword>
<dbReference type="PANTHER" id="PTHR24238:SF74">
    <property type="entry name" value="PROKINETICIN RECEPTOR 2"/>
    <property type="match status" value="1"/>
</dbReference>
<evidence type="ECO:0000259" key="13">
    <source>
        <dbReference type="PROSITE" id="PS50262"/>
    </source>
</evidence>
<feature type="transmembrane region" description="Helical" evidence="12">
    <location>
        <begin position="216"/>
        <end position="236"/>
    </location>
</feature>
<reference evidence="14" key="1">
    <citation type="submission" date="2025-08" db="UniProtKB">
        <authorList>
            <consortium name="Ensembl"/>
        </authorList>
    </citation>
    <scope>IDENTIFICATION</scope>
</reference>
<keyword evidence="4 12" id="KW-1133">Transmembrane helix</keyword>
<dbReference type="AlphaFoldDB" id="A0A3B3Q3Y0"/>
<evidence type="ECO:0000313" key="15">
    <source>
        <dbReference type="Proteomes" id="UP000261540"/>
    </source>
</evidence>
<dbReference type="KEGG" id="pki:111859890"/>
<dbReference type="PROSITE" id="PS50262">
    <property type="entry name" value="G_PROTEIN_RECEP_F1_2"/>
    <property type="match status" value="1"/>
</dbReference>
<feature type="transmembrane region" description="Helical" evidence="12">
    <location>
        <begin position="82"/>
        <end position="107"/>
    </location>
</feature>
<organism evidence="14 15">
    <name type="scientific">Paramormyrops kingsleyae</name>
    <dbReference type="NCBI Taxonomy" id="1676925"/>
    <lineage>
        <taxon>Eukaryota</taxon>
        <taxon>Metazoa</taxon>
        <taxon>Chordata</taxon>
        <taxon>Craniata</taxon>
        <taxon>Vertebrata</taxon>
        <taxon>Euteleostomi</taxon>
        <taxon>Actinopterygii</taxon>
        <taxon>Neopterygii</taxon>
        <taxon>Teleostei</taxon>
        <taxon>Osteoglossocephala</taxon>
        <taxon>Osteoglossomorpha</taxon>
        <taxon>Osteoglossiformes</taxon>
        <taxon>Mormyridae</taxon>
        <taxon>Paramormyrops</taxon>
    </lineage>
</organism>
<dbReference type="GO" id="GO:0005886">
    <property type="term" value="C:plasma membrane"/>
    <property type="evidence" value="ECO:0007669"/>
    <property type="project" value="UniProtKB-SubCell"/>
</dbReference>
<dbReference type="PROSITE" id="PS00237">
    <property type="entry name" value="G_PROTEIN_RECEP_F1_1"/>
    <property type="match status" value="1"/>
</dbReference>
<proteinExistence type="inferred from homology"/>
<dbReference type="PRINTS" id="PR00237">
    <property type="entry name" value="GPCRRHODOPSN"/>
</dbReference>
<reference evidence="14" key="2">
    <citation type="submission" date="2025-09" db="UniProtKB">
        <authorList>
            <consortium name="Ensembl"/>
        </authorList>
    </citation>
    <scope>IDENTIFICATION</scope>
</reference>
<feature type="transmembrane region" description="Helical" evidence="12">
    <location>
        <begin position="307"/>
        <end position="329"/>
    </location>
</feature>
<dbReference type="InterPro" id="IPR000276">
    <property type="entry name" value="GPCR_Rhodpsn"/>
</dbReference>
<keyword evidence="2" id="KW-1003">Cell membrane</keyword>
<evidence type="ECO:0000256" key="11">
    <source>
        <dbReference type="RuleBase" id="RU000688"/>
    </source>
</evidence>
<dbReference type="Gene3D" id="1.20.1070.10">
    <property type="entry name" value="Rhodopsin 7-helix transmembrane proteins"/>
    <property type="match status" value="1"/>
</dbReference>
<accession>A0A3B3Q3Y0</accession>
<keyword evidence="10 11" id="KW-0807">Transducer</keyword>
<feature type="transmembrane region" description="Helical" evidence="12">
    <location>
        <begin position="267"/>
        <end position="287"/>
    </location>
</feature>
<keyword evidence="9" id="KW-0325">Glycoprotein</keyword>
<keyword evidence="15" id="KW-1185">Reference proteome</keyword>
<dbReference type="STRING" id="1676925.ENSPKIP00000000116"/>
<evidence type="ECO:0000256" key="2">
    <source>
        <dbReference type="ARBA" id="ARBA00022475"/>
    </source>
</evidence>
<evidence type="ECO:0000256" key="10">
    <source>
        <dbReference type="ARBA" id="ARBA00023224"/>
    </source>
</evidence>
<evidence type="ECO:0000256" key="5">
    <source>
        <dbReference type="ARBA" id="ARBA00023040"/>
    </source>
</evidence>
<evidence type="ECO:0000256" key="1">
    <source>
        <dbReference type="ARBA" id="ARBA00004651"/>
    </source>
</evidence>
<dbReference type="OrthoDB" id="10053194at2759"/>
<dbReference type="Ensembl" id="ENSPKIT00000023999.1">
    <property type="protein sequence ID" value="ENSPKIP00000000116.1"/>
    <property type="gene ID" value="ENSPKIG00000018911.1"/>
</dbReference>
<keyword evidence="7" id="KW-1015">Disulfide bond</keyword>
<feature type="domain" description="G-protein coupled receptors family 1 profile" evidence="13">
    <location>
        <begin position="61"/>
        <end position="326"/>
    </location>
</feature>
<dbReference type="PANTHER" id="PTHR24238">
    <property type="entry name" value="G-PROTEIN COUPLED RECEPTOR"/>
    <property type="match status" value="1"/>
</dbReference>
<keyword evidence="6 12" id="KW-0472">Membrane</keyword>
<evidence type="ECO:0000256" key="9">
    <source>
        <dbReference type="ARBA" id="ARBA00023180"/>
    </source>
</evidence>
<evidence type="ECO:0000256" key="4">
    <source>
        <dbReference type="ARBA" id="ARBA00022989"/>
    </source>
</evidence>
<dbReference type="Pfam" id="PF00001">
    <property type="entry name" value="7tm_1"/>
    <property type="match status" value="1"/>
</dbReference>
<feature type="transmembrane region" description="Helical" evidence="12">
    <location>
        <begin position="41"/>
        <end position="70"/>
    </location>
</feature>
<sequence length="371" mass="41722">MDDPCRTSVDLSDPSVRNLSGWGGNCDYGEVLGGPGDGANIAIRAFIGMVLVAIMLICGLGNGLFVWALASSRQLCSVSSLLIANLAVSDLLVALVCCPFEMHYYVLRDLSWIFGQVMCSAVSYLRSVSLYVSTDTLMVIAIDRYLVIVYPLRPRMSIQKAWCVLAVTWTLSLLVALPSAYFSTQTMFDSFHGSPGQKIYCVQIWTADKATLYKSYFLFLFVAQFLIPVLAMSGCYTRICQELWLKHLPGVQTLQVQGQLRARRRTMLVLLGILATFVLCWAPYYSYTIIRDFFPRLLLRVTHSVSLYYLVECIAMSNSIMNTVFFIFAKRKAGRYLCRSLLRCCLRWSPTLTPEQMNVQNHLAGQPTARQ</sequence>
<evidence type="ECO:0000256" key="6">
    <source>
        <dbReference type="ARBA" id="ARBA00023136"/>
    </source>
</evidence>
<keyword evidence="8 11" id="KW-0675">Receptor</keyword>
<evidence type="ECO:0000256" key="3">
    <source>
        <dbReference type="ARBA" id="ARBA00022692"/>
    </source>
</evidence>
<evidence type="ECO:0000256" key="7">
    <source>
        <dbReference type="ARBA" id="ARBA00023157"/>
    </source>
</evidence>
<evidence type="ECO:0000256" key="8">
    <source>
        <dbReference type="ARBA" id="ARBA00023170"/>
    </source>
</evidence>
<comment type="similarity">
    <text evidence="11">Belongs to the G-protein coupled receptor 1 family.</text>
</comment>
<keyword evidence="3 11" id="KW-0812">Transmembrane</keyword>
<feature type="transmembrane region" description="Helical" evidence="12">
    <location>
        <begin position="162"/>
        <end position="182"/>
    </location>
</feature>
<dbReference type="FunFam" id="1.20.1070.10:FF:000069">
    <property type="entry name" value="Prokineticin receptor 2"/>
    <property type="match status" value="1"/>
</dbReference>
<protein>
    <submittedName>
        <fullName evidence="14">Prokineticin receptor 2-like</fullName>
    </submittedName>
</protein>
<evidence type="ECO:0000256" key="12">
    <source>
        <dbReference type="SAM" id="Phobius"/>
    </source>
</evidence>
<dbReference type="InterPro" id="IPR017452">
    <property type="entry name" value="GPCR_Rhodpsn_7TM"/>
</dbReference>
<comment type="subcellular location">
    <subcellularLocation>
        <location evidence="1">Cell membrane</location>
        <topology evidence="1">Multi-pass membrane protein</topology>
    </subcellularLocation>
</comment>